<keyword evidence="1" id="KW-0472">Membrane</keyword>
<gene>
    <name evidence="2" type="ORF">CAEBREN_23365</name>
</gene>
<dbReference type="Proteomes" id="UP000008068">
    <property type="component" value="Unassembled WGS sequence"/>
</dbReference>
<protein>
    <submittedName>
        <fullName evidence="2">Uncharacterized protein</fullName>
    </submittedName>
</protein>
<keyword evidence="1" id="KW-1133">Transmembrane helix</keyword>
<dbReference type="InParanoid" id="G0MBW4"/>
<accession>G0MBW4</accession>
<keyword evidence="1" id="KW-0812">Transmembrane</keyword>
<evidence type="ECO:0000313" key="2">
    <source>
        <dbReference type="EMBL" id="EGT45835.1"/>
    </source>
</evidence>
<dbReference type="EMBL" id="GL379789">
    <property type="protein sequence ID" value="EGT45835.1"/>
    <property type="molecule type" value="Genomic_DNA"/>
</dbReference>
<evidence type="ECO:0000313" key="3">
    <source>
        <dbReference type="Proteomes" id="UP000008068"/>
    </source>
</evidence>
<feature type="transmembrane region" description="Helical" evidence="1">
    <location>
        <begin position="77"/>
        <end position="96"/>
    </location>
</feature>
<dbReference type="AlphaFoldDB" id="G0MBW4"/>
<dbReference type="HOGENOM" id="CLU_063304_0_0_1"/>
<feature type="transmembrane region" description="Helical" evidence="1">
    <location>
        <begin position="102"/>
        <end position="123"/>
    </location>
</feature>
<reference evidence="3" key="1">
    <citation type="submission" date="2011-07" db="EMBL/GenBank/DDBJ databases">
        <authorList>
            <consortium name="Caenorhabditis brenneri Sequencing and Analysis Consortium"/>
            <person name="Wilson R.K."/>
        </authorList>
    </citation>
    <scope>NUCLEOTIDE SEQUENCE [LARGE SCALE GENOMIC DNA]</scope>
    <source>
        <strain evidence="3">PB2801</strain>
    </source>
</reference>
<name>G0MBW4_CAEBE</name>
<organism evidence="3">
    <name type="scientific">Caenorhabditis brenneri</name>
    <name type="common">Nematode worm</name>
    <dbReference type="NCBI Taxonomy" id="135651"/>
    <lineage>
        <taxon>Eukaryota</taxon>
        <taxon>Metazoa</taxon>
        <taxon>Ecdysozoa</taxon>
        <taxon>Nematoda</taxon>
        <taxon>Chromadorea</taxon>
        <taxon>Rhabditida</taxon>
        <taxon>Rhabditina</taxon>
        <taxon>Rhabditomorpha</taxon>
        <taxon>Rhabditoidea</taxon>
        <taxon>Rhabditidae</taxon>
        <taxon>Peloderinae</taxon>
        <taxon>Caenorhabditis</taxon>
    </lineage>
</organism>
<proteinExistence type="predicted"/>
<keyword evidence="3" id="KW-1185">Reference proteome</keyword>
<sequence length="191" mass="22495">MSKNEPPILAALHRPDPEEAKLKAIRDLLKGVQEEGVVSDEEIRKLKKLENELLKRQKMYKKLLGNWNQKWKFTTRFYMLFPIPFLLCVLFFGNSLAAYCKFILLMSSWPVKSVAIVILFYFYRFDLNFPTWPEAPENEDDDWQDSMTSTEFQSRGKALLNSWEKLKTERNNHNASENLVSQYFGSAHLYT</sequence>
<evidence type="ECO:0000256" key="1">
    <source>
        <dbReference type="SAM" id="Phobius"/>
    </source>
</evidence>